<reference evidence="1" key="1">
    <citation type="submission" date="2019-04" db="EMBL/GenBank/DDBJ databases">
        <title>Microbes associate with the intestines of laboratory mice.</title>
        <authorList>
            <person name="Navarre W."/>
            <person name="Wong E."/>
            <person name="Huang K."/>
            <person name="Tropini C."/>
            <person name="Ng K."/>
            <person name="Yu B."/>
        </authorList>
    </citation>
    <scope>NUCLEOTIDE SEQUENCE</scope>
    <source>
        <strain evidence="1">NM72_1-8</strain>
    </source>
</reference>
<organism evidence="1 2">
    <name type="scientific">Hominisplanchenecus murintestinalis</name>
    <dbReference type="NCBI Taxonomy" id="2941517"/>
    <lineage>
        <taxon>Bacteria</taxon>
        <taxon>Bacillati</taxon>
        <taxon>Bacillota</taxon>
        <taxon>Clostridia</taxon>
        <taxon>Lachnospirales</taxon>
        <taxon>Lachnospiraceae</taxon>
        <taxon>Hominisplanchenecus</taxon>
    </lineage>
</organism>
<sequence length="351" mass="38992">MGQDKYVAYVGTYTHGSSIGIHVYDLDVEEGHMKEREVVPVNNASHITKSNNGKYLYSIADEGVEVLKIDENGDLTPINKVGIDGMRGCFLSTNLEGNRLFVGGYHDGKITVVRIHRDGRLGSVMDGIFHKGLGSVAERNFRPHVSCATPTPDGKYLCVVDNGIDQIKLYTVHPTTGKLKLYDIVRCKLESGPRLLRFSQDGRFAYVICELSNEILVYSYDGAGKSPQFDLIQKVSTVMDEKEGGCAASGLRISPSGRYLYCSTAGENSAGIFKIDPETGMLEKLCILPISGKYPKDLEVFPDERTLVVLNHESNEIRFFRIDYEKKIIVQKGRPIKVDTPNCILISRVEE</sequence>
<accession>A0AC61QWT2</accession>
<keyword evidence="2" id="KW-1185">Reference proteome</keyword>
<dbReference type="Proteomes" id="UP000307720">
    <property type="component" value="Unassembled WGS sequence"/>
</dbReference>
<evidence type="ECO:0000313" key="1">
    <source>
        <dbReference type="EMBL" id="TGX97157.1"/>
    </source>
</evidence>
<evidence type="ECO:0000313" key="2">
    <source>
        <dbReference type="Proteomes" id="UP000307720"/>
    </source>
</evidence>
<protein>
    <submittedName>
        <fullName evidence="1">Lactonase family protein</fullName>
    </submittedName>
</protein>
<name>A0AC61QWT2_9FIRM</name>
<comment type="caution">
    <text evidence="1">The sequence shown here is derived from an EMBL/GenBank/DDBJ whole genome shotgun (WGS) entry which is preliminary data.</text>
</comment>
<dbReference type="EMBL" id="SRZB01000037">
    <property type="protein sequence ID" value="TGX97157.1"/>
    <property type="molecule type" value="Genomic_DNA"/>
</dbReference>
<proteinExistence type="predicted"/>
<gene>
    <name evidence="1" type="ORF">E5357_13585</name>
</gene>